<name>A0AAN6LS27_9PLEO</name>
<keyword evidence="3" id="KW-1185">Reference proteome</keyword>
<keyword evidence="1" id="KW-1133">Transmembrane helix</keyword>
<gene>
    <name evidence="2" type="ORF">GRF29_154g609500</name>
</gene>
<dbReference type="Proteomes" id="UP001280581">
    <property type="component" value="Unassembled WGS sequence"/>
</dbReference>
<protein>
    <recommendedName>
        <fullName evidence="4">FAR-17a/AIG1-like protein</fullName>
    </recommendedName>
</protein>
<feature type="transmembrane region" description="Helical" evidence="1">
    <location>
        <begin position="72"/>
        <end position="93"/>
    </location>
</feature>
<keyword evidence="1" id="KW-0472">Membrane</keyword>
<evidence type="ECO:0000313" key="3">
    <source>
        <dbReference type="Proteomes" id="UP001280581"/>
    </source>
</evidence>
<dbReference type="AlphaFoldDB" id="A0AAN6LS27"/>
<keyword evidence="1" id="KW-0812">Transmembrane</keyword>
<dbReference type="GO" id="GO:0016020">
    <property type="term" value="C:membrane"/>
    <property type="evidence" value="ECO:0007669"/>
    <property type="project" value="TreeGrafter"/>
</dbReference>
<feature type="transmembrane region" description="Helical" evidence="1">
    <location>
        <begin position="216"/>
        <end position="243"/>
    </location>
</feature>
<sequence>MAIWKSSASSCGGGFDPTYRFATSWVLPPAVLFFVRALLSLYAFVTLFFNFGWNGTHGGDVDSRRSFSYFTILTYWGLAFYFAFAALHTGSYWRTGKPFLNRWSSPLRWAHSAFYATIVVYPFIVTAVFWALLAPENGFPTTKDLWSNTSQHALNSVYALFEIIFPRTEPLAFVHIIPIIIILALYLSLAYLTHYLQGWYSYDFLDLEKHSSGVVAGYIMGILVGSIIIFLIVKYIIVLRVWLTERKFGMMGKFSSHHQPGTNDEEMGEHVQMHNLGIK</sequence>
<proteinExistence type="predicted"/>
<accession>A0AAN6LS27</accession>
<feature type="transmembrane region" description="Helical" evidence="1">
    <location>
        <begin position="30"/>
        <end position="51"/>
    </location>
</feature>
<dbReference type="PANTHER" id="PTHR12242:SF1">
    <property type="entry name" value="MYND-TYPE DOMAIN-CONTAINING PROTEIN"/>
    <property type="match status" value="1"/>
</dbReference>
<evidence type="ECO:0008006" key="4">
    <source>
        <dbReference type="Google" id="ProtNLM"/>
    </source>
</evidence>
<reference evidence="2 3" key="1">
    <citation type="submission" date="2021-02" db="EMBL/GenBank/DDBJ databases">
        <title>Genome assembly of Pseudopithomyces chartarum.</title>
        <authorList>
            <person name="Jauregui R."/>
            <person name="Singh J."/>
            <person name="Voisey C."/>
        </authorList>
    </citation>
    <scope>NUCLEOTIDE SEQUENCE [LARGE SCALE GENOMIC DNA]</scope>
    <source>
        <strain evidence="2 3">AGR01</strain>
    </source>
</reference>
<dbReference type="EMBL" id="WVTA01000013">
    <property type="protein sequence ID" value="KAK3202754.1"/>
    <property type="molecule type" value="Genomic_DNA"/>
</dbReference>
<evidence type="ECO:0000313" key="2">
    <source>
        <dbReference type="EMBL" id="KAK3202754.1"/>
    </source>
</evidence>
<feature type="transmembrane region" description="Helical" evidence="1">
    <location>
        <begin position="113"/>
        <end position="133"/>
    </location>
</feature>
<comment type="caution">
    <text evidence="2">The sequence shown here is derived from an EMBL/GenBank/DDBJ whole genome shotgun (WGS) entry which is preliminary data.</text>
</comment>
<feature type="transmembrane region" description="Helical" evidence="1">
    <location>
        <begin position="171"/>
        <end position="196"/>
    </location>
</feature>
<evidence type="ECO:0000256" key="1">
    <source>
        <dbReference type="SAM" id="Phobius"/>
    </source>
</evidence>
<dbReference type="PANTHER" id="PTHR12242">
    <property type="entry name" value="OS02G0130600 PROTEIN-RELATED"/>
    <property type="match status" value="1"/>
</dbReference>
<organism evidence="2 3">
    <name type="scientific">Pseudopithomyces chartarum</name>
    <dbReference type="NCBI Taxonomy" id="1892770"/>
    <lineage>
        <taxon>Eukaryota</taxon>
        <taxon>Fungi</taxon>
        <taxon>Dikarya</taxon>
        <taxon>Ascomycota</taxon>
        <taxon>Pezizomycotina</taxon>
        <taxon>Dothideomycetes</taxon>
        <taxon>Pleosporomycetidae</taxon>
        <taxon>Pleosporales</taxon>
        <taxon>Massarineae</taxon>
        <taxon>Didymosphaeriaceae</taxon>
        <taxon>Pseudopithomyces</taxon>
    </lineage>
</organism>